<dbReference type="InterPro" id="IPR023546">
    <property type="entry name" value="MGMT"/>
</dbReference>
<organism evidence="12 13">
    <name type="scientific">Arcicella aurantiaca</name>
    <dbReference type="NCBI Taxonomy" id="591202"/>
    <lineage>
        <taxon>Bacteria</taxon>
        <taxon>Pseudomonadati</taxon>
        <taxon>Bacteroidota</taxon>
        <taxon>Cytophagia</taxon>
        <taxon>Cytophagales</taxon>
        <taxon>Flectobacillaceae</taxon>
        <taxon>Arcicella</taxon>
    </lineage>
</organism>
<dbReference type="InterPro" id="IPR036631">
    <property type="entry name" value="MGMT_N_sf"/>
</dbReference>
<dbReference type="Gene3D" id="1.10.10.10">
    <property type="entry name" value="Winged helix-like DNA-binding domain superfamily/Winged helix DNA-binding domain"/>
    <property type="match status" value="1"/>
</dbReference>
<accession>A0A316EZH2</accession>
<evidence type="ECO:0000256" key="6">
    <source>
        <dbReference type="ARBA" id="ARBA00022763"/>
    </source>
</evidence>
<evidence type="ECO:0000313" key="13">
    <source>
        <dbReference type="Proteomes" id="UP000245489"/>
    </source>
</evidence>
<name>A0A316EZH2_9BACT</name>
<dbReference type="SUPFAM" id="SSF53155">
    <property type="entry name" value="Methylated DNA-protein cysteine methyltransferase domain"/>
    <property type="match status" value="1"/>
</dbReference>
<dbReference type="InterPro" id="IPR001497">
    <property type="entry name" value="MethylDNA_cys_MeTrfase_AS"/>
</dbReference>
<evidence type="ECO:0000256" key="4">
    <source>
        <dbReference type="ARBA" id="ARBA00022603"/>
    </source>
</evidence>
<dbReference type="PANTHER" id="PTHR10815">
    <property type="entry name" value="METHYLATED-DNA--PROTEIN-CYSTEINE METHYLTRANSFERASE"/>
    <property type="match status" value="1"/>
</dbReference>
<dbReference type="NCBIfam" id="TIGR00589">
    <property type="entry name" value="ogt"/>
    <property type="match status" value="1"/>
</dbReference>
<dbReference type="HAMAP" id="MF_00772">
    <property type="entry name" value="OGT"/>
    <property type="match status" value="1"/>
</dbReference>
<dbReference type="Proteomes" id="UP000245489">
    <property type="component" value="Unassembled WGS sequence"/>
</dbReference>
<keyword evidence="5 9" id="KW-0808">Transferase</keyword>
<keyword evidence="7 9" id="KW-0234">DNA repair</keyword>
<dbReference type="GO" id="GO:0003908">
    <property type="term" value="F:methylated-DNA-[protein]-cysteine S-methyltransferase activity"/>
    <property type="evidence" value="ECO:0007669"/>
    <property type="project" value="UniProtKB-UniRule"/>
</dbReference>
<comment type="caution">
    <text evidence="12">The sequence shown here is derived from an EMBL/GenBank/DDBJ whole genome shotgun (WGS) entry which is preliminary data.</text>
</comment>
<dbReference type="EC" id="2.1.1.63" evidence="9"/>
<comment type="miscellaneous">
    <text evidence="9">This enzyme catalyzes only one turnover and therefore is not strictly catalytic. According to one definition, an enzyme is a biocatalyst that acts repeatedly and over many reaction cycles.</text>
</comment>
<dbReference type="OrthoDB" id="9802228at2"/>
<gene>
    <name evidence="12" type="ORF">LV89_00871</name>
</gene>
<feature type="active site" description="Nucleophile; methyl group acceptor" evidence="9">
    <location>
        <position position="131"/>
    </location>
</feature>
<sequence length="170" mass="19416">MEDTIFTKYIDSPLGELEISATEDYLTSILFVDAQKKPSPRKVETDYVPKVITDYIQQITEYFEGNRKDFDLKIQHKGTDFQKTVWAALENIPFGKTISYLELSRRIGNEKAIRAVGTTNGNNKFNIIVPCHRVIGANGSLVGYGGDLWRKKWLLEHEAKFSGNYQTSLF</sequence>
<dbReference type="PROSITE" id="PS00374">
    <property type="entry name" value="MGMT"/>
    <property type="match status" value="1"/>
</dbReference>
<dbReference type="InterPro" id="IPR008332">
    <property type="entry name" value="MethylG_MeTrfase_N"/>
</dbReference>
<feature type="domain" description="Methylated-DNA-[protein]-cysteine S-methyltransferase DNA binding" evidence="10">
    <location>
        <begin position="80"/>
        <end position="159"/>
    </location>
</feature>
<dbReference type="AlphaFoldDB" id="A0A316EZH2"/>
<proteinExistence type="inferred from homology"/>
<dbReference type="GO" id="GO:0032259">
    <property type="term" value="P:methylation"/>
    <property type="evidence" value="ECO:0007669"/>
    <property type="project" value="UniProtKB-KW"/>
</dbReference>
<evidence type="ECO:0000256" key="2">
    <source>
        <dbReference type="ARBA" id="ARBA00008711"/>
    </source>
</evidence>
<dbReference type="EMBL" id="QGGO01000003">
    <property type="protein sequence ID" value="PWK28665.1"/>
    <property type="molecule type" value="Genomic_DNA"/>
</dbReference>
<comment type="function">
    <text evidence="9">Involved in the cellular defense against the biological effects of O6-methylguanine (O6-MeG) and O4-methylthymine (O4-MeT) in DNA. Repairs the methylated nucleobase in DNA by stoichiometrically transferring the methyl group to a cysteine residue in the enzyme. This is a suicide reaction: the enzyme is irreversibly inactivated.</text>
</comment>
<dbReference type="FunFam" id="1.10.10.10:FF:000214">
    <property type="entry name" value="Methylated-DNA--protein-cysteine methyltransferase"/>
    <property type="match status" value="1"/>
</dbReference>
<evidence type="ECO:0000256" key="7">
    <source>
        <dbReference type="ARBA" id="ARBA00023204"/>
    </source>
</evidence>
<dbReference type="SUPFAM" id="SSF46767">
    <property type="entry name" value="Methylated DNA-protein cysteine methyltransferase, C-terminal domain"/>
    <property type="match status" value="1"/>
</dbReference>
<dbReference type="Pfam" id="PF01035">
    <property type="entry name" value="DNA_binding_1"/>
    <property type="match status" value="1"/>
</dbReference>
<protein>
    <recommendedName>
        <fullName evidence="9">Methylated-DNA--protein-cysteine methyltransferase</fullName>
        <ecNumber evidence="9">2.1.1.63</ecNumber>
    </recommendedName>
    <alternativeName>
        <fullName evidence="9">6-O-methylguanine-DNA methyltransferase</fullName>
        <shortName evidence="9">MGMT</shortName>
    </alternativeName>
    <alternativeName>
        <fullName evidence="9">O-6-methylguanine-DNA-alkyltransferase</fullName>
    </alternativeName>
</protein>
<keyword evidence="3 9" id="KW-0963">Cytoplasm</keyword>
<feature type="domain" description="Methylguanine DNA methyltransferase ribonuclease-like" evidence="11">
    <location>
        <begin position="7"/>
        <end position="74"/>
    </location>
</feature>
<evidence type="ECO:0000259" key="11">
    <source>
        <dbReference type="Pfam" id="PF02870"/>
    </source>
</evidence>
<dbReference type="PANTHER" id="PTHR10815:SF13">
    <property type="entry name" value="METHYLATED-DNA--PROTEIN-CYSTEINE METHYLTRANSFERASE"/>
    <property type="match status" value="1"/>
</dbReference>
<dbReference type="CDD" id="cd06445">
    <property type="entry name" value="ATase"/>
    <property type="match status" value="1"/>
</dbReference>
<dbReference type="Pfam" id="PF02870">
    <property type="entry name" value="Methyltransf_1N"/>
    <property type="match status" value="1"/>
</dbReference>
<comment type="similarity">
    <text evidence="2 9">Belongs to the MGMT family.</text>
</comment>
<keyword evidence="4 9" id="KW-0489">Methyltransferase</keyword>
<keyword evidence="6 9" id="KW-0227">DNA damage</keyword>
<comment type="catalytic activity">
    <reaction evidence="8 9">
        <text>a 6-O-methyl-2'-deoxyguanosine in DNA + L-cysteinyl-[protein] = S-methyl-L-cysteinyl-[protein] + a 2'-deoxyguanosine in DNA</text>
        <dbReference type="Rhea" id="RHEA:24000"/>
        <dbReference type="Rhea" id="RHEA-COMP:10131"/>
        <dbReference type="Rhea" id="RHEA-COMP:10132"/>
        <dbReference type="Rhea" id="RHEA-COMP:11367"/>
        <dbReference type="Rhea" id="RHEA-COMP:11368"/>
        <dbReference type="ChEBI" id="CHEBI:29950"/>
        <dbReference type="ChEBI" id="CHEBI:82612"/>
        <dbReference type="ChEBI" id="CHEBI:85445"/>
        <dbReference type="ChEBI" id="CHEBI:85448"/>
        <dbReference type="EC" id="2.1.1.63"/>
    </reaction>
</comment>
<dbReference type="InterPro" id="IPR036388">
    <property type="entry name" value="WH-like_DNA-bd_sf"/>
</dbReference>
<dbReference type="Gene3D" id="3.30.160.70">
    <property type="entry name" value="Methylated DNA-protein cysteine methyltransferase domain"/>
    <property type="match status" value="1"/>
</dbReference>
<evidence type="ECO:0000313" key="12">
    <source>
        <dbReference type="EMBL" id="PWK28665.1"/>
    </source>
</evidence>
<dbReference type="InterPro" id="IPR014048">
    <property type="entry name" value="MethylDNA_cys_MeTrfase_DNA-bd"/>
</dbReference>
<evidence type="ECO:0000256" key="3">
    <source>
        <dbReference type="ARBA" id="ARBA00022490"/>
    </source>
</evidence>
<dbReference type="InterPro" id="IPR036217">
    <property type="entry name" value="MethylDNA_cys_MeTrfase_DNAb"/>
</dbReference>
<dbReference type="GO" id="GO:0006307">
    <property type="term" value="P:DNA alkylation repair"/>
    <property type="evidence" value="ECO:0007669"/>
    <property type="project" value="UniProtKB-UniRule"/>
</dbReference>
<keyword evidence="13" id="KW-1185">Reference proteome</keyword>
<comment type="catalytic activity">
    <reaction evidence="1 9">
        <text>a 4-O-methyl-thymidine in DNA + L-cysteinyl-[protein] = a thymidine in DNA + S-methyl-L-cysteinyl-[protein]</text>
        <dbReference type="Rhea" id="RHEA:53428"/>
        <dbReference type="Rhea" id="RHEA-COMP:10131"/>
        <dbReference type="Rhea" id="RHEA-COMP:10132"/>
        <dbReference type="Rhea" id="RHEA-COMP:13555"/>
        <dbReference type="Rhea" id="RHEA-COMP:13556"/>
        <dbReference type="ChEBI" id="CHEBI:29950"/>
        <dbReference type="ChEBI" id="CHEBI:82612"/>
        <dbReference type="ChEBI" id="CHEBI:137386"/>
        <dbReference type="ChEBI" id="CHEBI:137387"/>
        <dbReference type="EC" id="2.1.1.63"/>
    </reaction>
</comment>
<evidence type="ECO:0000259" key="10">
    <source>
        <dbReference type="Pfam" id="PF01035"/>
    </source>
</evidence>
<comment type="subcellular location">
    <subcellularLocation>
        <location evidence="9">Cytoplasm</location>
    </subcellularLocation>
</comment>
<evidence type="ECO:0000256" key="5">
    <source>
        <dbReference type="ARBA" id="ARBA00022679"/>
    </source>
</evidence>
<evidence type="ECO:0000256" key="8">
    <source>
        <dbReference type="ARBA" id="ARBA00049348"/>
    </source>
</evidence>
<dbReference type="GO" id="GO:0005737">
    <property type="term" value="C:cytoplasm"/>
    <property type="evidence" value="ECO:0007669"/>
    <property type="project" value="UniProtKB-SubCell"/>
</dbReference>
<evidence type="ECO:0000256" key="9">
    <source>
        <dbReference type="HAMAP-Rule" id="MF_00772"/>
    </source>
</evidence>
<reference evidence="12 13" key="1">
    <citation type="submission" date="2018-05" db="EMBL/GenBank/DDBJ databases">
        <title>Genomic Encyclopedia of Archaeal and Bacterial Type Strains, Phase II (KMG-II): from individual species to whole genera.</title>
        <authorList>
            <person name="Goeker M."/>
        </authorList>
    </citation>
    <scope>NUCLEOTIDE SEQUENCE [LARGE SCALE GENOMIC DNA]</scope>
    <source>
        <strain evidence="12 13">DSM 22214</strain>
    </source>
</reference>
<dbReference type="RefSeq" id="WP_109741637.1">
    <property type="nucleotide sequence ID" value="NZ_QGGO01000003.1"/>
</dbReference>
<evidence type="ECO:0000256" key="1">
    <source>
        <dbReference type="ARBA" id="ARBA00001286"/>
    </source>
</evidence>